<dbReference type="VEuPathDB" id="ToxoDB:BESB_005860"/>
<proteinExistence type="predicted"/>
<gene>
    <name evidence="2" type="ORF">BESB_005860</name>
</gene>
<sequence length="333" mass="36916">MGYDLIGLEETMSPEVARALRAAYAEAEACDQDYSFLCPFSWTEAGDGSSCTAPEAYIGPCQKHQSFALSKEEKQSKERECLITWPCLKKCVRDYMQLCPAGWTDIGGGQCSAPFSYSGRCSRTSSFAGLSREERERWSAACDVYWPCQGPCKRDYSAACPEGWTLAGGEGKCRAPVGYDGPCGPVESIGSFDTETKQLFENRCNVRFPCESKCRRDYSFACPQSWANVTLEKCVPSDTYAGPCREEVDAAGMTEQDKIDFEERCQADWPCAEDKCQRDFNAPCPLEWTETRKACLAPAHYEGPCEERQNFVSLTPDEKEAAMSTCAGLSYTA</sequence>
<dbReference type="RefSeq" id="XP_029222254.1">
    <property type="nucleotide sequence ID" value="XM_029359341.1"/>
</dbReference>
<keyword evidence="3" id="KW-1185">Reference proteome</keyword>
<comment type="caution">
    <text evidence="2">The sequence shown here is derived from an EMBL/GenBank/DDBJ whole genome shotgun (WGS) entry which is preliminary data.</text>
</comment>
<feature type="domain" description="CPW-WPC" evidence="1">
    <location>
        <begin position="152"/>
        <end position="212"/>
    </location>
</feature>
<dbReference type="GeneID" id="40305649"/>
<evidence type="ECO:0000313" key="3">
    <source>
        <dbReference type="Proteomes" id="UP000224006"/>
    </source>
</evidence>
<dbReference type="NCBIfam" id="TIGR01492">
    <property type="entry name" value="CPW_WPC"/>
    <property type="match status" value="5"/>
</dbReference>
<feature type="domain" description="CPW-WPC" evidence="1">
    <location>
        <begin position="91"/>
        <end position="150"/>
    </location>
</feature>
<accession>A0A2A9MJU8</accession>
<name>A0A2A9MJU8_BESBE</name>
<dbReference type="AlphaFoldDB" id="A0A2A9MJU8"/>
<evidence type="ECO:0000259" key="1">
    <source>
        <dbReference type="SMART" id="SM01099"/>
    </source>
</evidence>
<dbReference type="OrthoDB" id="354293at2759"/>
<dbReference type="InterPro" id="IPR006387">
    <property type="entry name" value="CPW_WPC_dom"/>
</dbReference>
<protein>
    <submittedName>
        <fullName evidence="2">Cpw-wpc domain-containing protein</fullName>
    </submittedName>
</protein>
<dbReference type="Proteomes" id="UP000224006">
    <property type="component" value="Chromosome I"/>
</dbReference>
<dbReference type="EMBL" id="NWUJ01000001">
    <property type="protein sequence ID" value="PFH38245.1"/>
    <property type="molecule type" value="Genomic_DNA"/>
</dbReference>
<dbReference type="KEGG" id="bbes:BESB_005860"/>
<feature type="domain" description="CPW-WPC" evidence="1">
    <location>
        <begin position="276"/>
        <end position="328"/>
    </location>
</feature>
<dbReference type="Pfam" id="PF09717">
    <property type="entry name" value="CPW_WPC"/>
    <property type="match status" value="5"/>
</dbReference>
<organism evidence="2 3">
    <name type="scientific">Besnoitia besnoiti</name>
    <name type="common">Apicomplexan protozoan</name>
    <dbReference type="NCBI Taxonomy" id="94643"/>
    <lineage>
        <taxon>Eukaryota</taxon>
        <taxon>Sar</taxon>
        <taxon>Alveolata</taxon>
        <taxon>Apicomplexa</taxon>
        <taxon>Conoidasida</taxon>
        <taxon>Coccidia</taxon>
        <taxon>Eucoccidiorida</taxon>
        <taxon>Eimeriorina</taxon>
        <taxon>Sarcocystidae</taxon>
        <taxon>Besnoitia</taxon>
    </lineage>
</organism>
<feature type="domain" description="CPW-WPC" evidence="1">
    <location>
        <begin position="30"/>
        <end position="89"/>
    </location>
</feature>
<feature type="domain" description="CPW-WPC" evidence="1">
    <location>
        <begin position="214"/>
        <end position="273"/>
    </location>
</feature>
<dbReference type="SMART" id="SM01099">
    <property type="entry name" value="CPW_WPC"/>
    <property type="match status" value="5"/>
</dbReference>
<evidence type="ECO:0000313" key="2">
    <source>
        <dbReference type="EMBL" id="PFH38245.1"/>
    </source>
</evidence>
<reference evidence="2 3" key="1">
    <citation type="submission" date="2017-09" db="EMBL/GenBank/DDBJ databases">
        <title>Genome sequencing of Besnoitia besnoiti strain Bb-Ger1.</title>
        <authorList>
            <person name="Schares G."/>
            <person name="Venepally P."/>
            <person name="Lorenzi H.A."/>
        </authorList>
    </citation>
    <scope>NUCLEOTIDE SEQUENCE [LARGE SCALE GENOMIC DNA]</scope>
    <source>
        <strain evidence="2 3">Bb-Ger1</strain>
    </source>
</reference>